<sequence>MTIVFVPSLIALLLSKADEKGSPLTELEVLGIRDNATAISLDAEAALSMSESRGYRDIDPENCWAEWLAFMSEG</sequence>
<gene>
    <name evidence="1" type="ORF">SAMN05518863_106191</name>
</gene>
<dbReference type="RefSeq" id="WP_091003960.1">
    <property type="nucleotide sequence ID" value="NZ_FOSD01000006.1"/>
</dbReference>
<protein>
    <submittedName>
        <fullName evidence="1">Uncharacterized protein</fullName>
    </submittedName>
</protein>
<evidence type="ECO:0000313" key="2">
    <source>
        <dbReference type="Proteomes" id="UP000198841"/>
    </source>
</evidence>
<reference evidence="1 2" key="1">
    <citation type="submission" date="2016-10" db="EMBL/GenBank/DDBJ databases">
        <authorList>
            <person name="Varghese N."/>
            <person name="Submissions S."/>
        </authorList>
    </citation>
    <scope>NUCLEOTIDE SEQUENCE [LARGE SCALE GENOMIC DNA]</scope>
    <source>
        <strain evidence="1 2">YR512</strain>
    </source>
</reference>
<dbReference type="Proteomes" id="UP000198841">
    <property type="component" value="Unassembled WGS sequence"/>
</dbReference>
<name>A0A1I3YTA1_9GAMM</name>
<keyword evidence="2" id="KW-1185">Reference proteome</keyword>
<proteinExistence type="predicted"/>
<accession>A0A1I3YTA1</accession>
<comment type="caution">
    <text evidence="1">The sequence shown here is derived from an EMBL/GenBank/DDBJ whole genome shotgun (WGS) entry which is preliminary data.</text>
</comment>
<dbReference type="EMBL" id="FOSD01000006">
    <property type="protein sequence ID" value="SFK34446.1"/>
    <property type="molecule type" value="Genomic_DNA"/>
</dbReference>
<evidence type="ECO:0000313" key="1">
    <source>
        <dbReference type="EMBL" id="SFK34446.1"/>
    </source>
</evidence>
<organism evidence="1 2">
    <name type="scientific">Candidatus Pantoea symbiotica</name>
    <dbReference type="NCBI Taxonomy" id="1884370"/>
    <lineage>
        <taxon>Bacteria</taxon>
        <taxon>Pseudomonadati</taxon>
        <taxon>Pseudomonadota</taxon>
        <taxon>Gammaproteobacteria</taxon>
        <taxon>Enterobacterales</taxon>
        <taxon>Erwiniaceae</taxon>
        <taxon>Pantoea</taxon>
    </lineage>
</organism>